<evidence type="ECO:0000313" key="3">
    <source>
        <dbReference type="EMBL" id="NYI46302.1"/>
    </source>
</evidence>
<accession>A0A7Y9ZIU4</accession>
<dbReference type="RefSeq" id="WP_179650138.1">
    <property type="nucleotide sequence ID" value="NZ_JACBZM010000001.1"/>
</dbReference>
<organism evidence="3 4">
    <name type="scientific">Nocardioides aromaticivorans</name>
    <dbReference type="NCBI Taxonomy" id="200618"/>
    <lineage>
        <taxon>Bacteria</taxon>
        <taxon>Bacillati</taxon>
        <taxon>Actinomycetota</taxon>
        <taxon>Actinomycetes</taxon>
        <taxon>Propionibacteriales</taxon>
        <taxon>Nocardioidaceae</taxon>
        <taxon>Nocardioides</taxon>
    </lineage>
</organism>
<dbReference type="InterPro" id="IPR038109">
    <property type="entry name" value="DNA_bind_recomb_sf"/>
</dbReference>
<dbReference type="PANTHER" id="PTHR30461:SF23">
    <property type="entry name" value="DNA RECOMBINASE-RELATED"/>
    <property type="match status" value="1"/>
</dbReference>
<dbReference type="Pfam" id="PF07508">
    <property type="entry name" value="Recombinase"/>
    <property type="match status" value="1"/>
</dbReference>
<comment type="caution">
    <text evidence="3">The sequence shown here is derived from an EMBL/GenBank/DDBJ whole genome shotgun (WGS) entry which is preliminary data.</text>
</comment>
<feature type="compositionally biased region" description="Basic residues" evidence="1">
    <location>
        <begin position="1"/>
        <end position="10"/>
    </location>
</feature>
<feature type="region of interest" description="Disordered" evidence="1">
    <location>
        <begin position="117"/>
        <end position="138"/>
    </location>
</feature>
<sequence>MIERVHRKHQELREKGLPSGGGGPFGFKVGGIEHDDEEAALIVEATARILNGASLASIIREWNEAGVKTTRGGKWHYSSFTSMIRRWRNAGIREHKGEPVGPAAWEPIVTEDELRKPRSVLDSRSAGRTTRASVGSTC</sequence>
<dbReference type="PANTHER" id="PTHR30461">
    <property type="entry name" value="DNA-INVERTASE FROM LAMBDOID PROPHAGE"/>
    <property type="match status" value="1"/>
</dbReference>
<evidence type="ECO:0000313" key="4">
    <source>
        <dbReference type="Proteomes" id="UP000562045"/>
    </source>
</evidence>
<dbReference type="GO" id="GO:0003677">
    <property type="term" value="F:DNA binding"/>
    <property type="evidence" value="ECO:0007669"/>
    <property type="project" value="InterPro"/>
</dbReference>
<dbReference type="InterPro" id="IPR011109">
    <property type="entry name" value="DNA_bind_recombinase_dom"/>
</dbReference>
<feature type="domain" description="Recombinase" evidence="2">
    <location>
        <begin position="24"/>
        <end position="127"/>
    </location>
</feature>
<dbReference type="EMBL" id="JACBZM010000001">
    <property type="protein sequence ID" value="NYI46302.1"/>
    <property type="molecule type" value="Genomic_DNA"/>
</dbReference>
<dbReference type="PROSITE" id="PS51737">
    <property type="entry name" value="RECOMBINASE_DNA_BIND"/>
    <property type="match status" value="1"/>
</dbReference>
<proteinExistence type="predicted"/>
<evidence type="ECO:0000259" key="2">
    <source>
        <dbReference type="PROSITE" id="PS51737"/>
    </source>
</evidence>
<dbReference type="InterPro" id="IPR050639">
    <property type="entry name" value="SSR_resolvase"/>
</dbReference>
<dbReference type="AlphaFoldDB" id="A0A7Y9ZIU4"/>
<gene>
    <name evidence="3" type="ORF">BJ993_003382</name>
</gene>
<dbReference type="GO" id="GO:0000150">
    <property type="term" value="F:DNA strand exchange activity"/>
    <property type="evidence" value="ECO:0007669"/>
    <property type="project" value="InterPro"/>
</dbReference>
<feature type="region of interest" description="Disordered" evidence="1">
    <location>
        <begin position="1"/>
        <end position="26"/>
    </location>
</feature>
<protein>
    <recommendedName>
        <fullName evidence="2">Recombinase domain-containing protein</fullName>
    </recommendedName>
</protein>
<evidence type="ECO:0000256" key="1">
    <source>
        <dbReference type="SAM" id="MobiDB-lite"/>
    </source>
</evidence>
<dbReference type="Proteomes" id="UP000562045">
    <property type="component" value="Unassembled WGS sequence"/>
</dbReference>
<reference evidence="3 4" key="1">
    <citation type="submission" date="2020-07" db="EMBL/GenBank/DDBJ databases">
        <title>Sequencing the genomes of 1000 actinobacteria strains.</title>
        <authorList>
            <person name="Klenk H.-P."/>
        </authorList>
    </citation>
    <scope>NUCLEOTIDE SEQUENCE [LARGE SCALE GENOMIC DNA]</scope>
    <source>
        <strain evidence="3 4">DSM 15131</strain>
    </source>
</reference>
<name>A0A7Y9ZIU4_9ACTN</name>
<dbReference type="Gene3D" id="3.90.1750.20">
    <property type="entry name" value="Putative Large Serine Recombinase, Chain B, Domain 2"/>
    <property type="match status" value="1"/>
</dbReference>
<feature type="compositionally biased region" description="Polar residues" evidence="1">
    <location>
        <begin position="126"/>
        <end position="138"/>
    </location>
</feature>